<evidence type="ECO:0000313" key="4">
    <source>
        <dbReference type="Proteomes" id="UP000252081"/>
    </source>
</evidence>
<evidence type="ECO:0000256" key="1">
    <source>
        <dbReference type="SAM" id="SignalP"/>
    </source>
</evidence>
<dbReference type="InterPro" id="IPR010496">
    <property type="entry name" value="AL/BT2_dom"/>
</dbReference>
<dbReference type="OrthoDB" id="259356at2"/>
<accession>A0A366LAB4</accession>
<gene>
    <name evidence="3" type="ORF">DRW42_05260</name>
</gene>
<evidence type="ECO:0000259" key="2">
    <source>
        <dbReference type="Pfam" id="PF06439"/>
    </source>
</evidence>
<dbReference type="Pfam" id="PF06439">
    <property type="entry name" value="3keto-disac_hyd"/>
    <property type="match status" value="1"/>
</dbReference>
<keyword evidence="4" id="KW-1185">Reference proteome</keyword>
<feature type="domain" description="3-keto-alpha-glucoside-1,2-lyase/3-keto-2-hydroxy-glucal hydratase" evidence="2">
    <location>
        <begin position="21"/>
        <end position="219"/>
    </location>
</feature>
<dbReference type="RefSeq" id="WP_113947772.1">
    <property type="nucleotide sequence ID" value="NZ_QNQU01000003.1"/>
</dbReference>
<feature type="chain" id="PRO_5016611275" evidence="1">
    <location>
        <begin position="20"/>
        <end position="226"/>
    </location>
</feature>
<name>A0A366LAB4_9SPHI</name>
<comment type="caution">
    <text evidence="3">The sequence shown here is derived from an EMBL/GenBank/DDBJ whole genome shotgun (WGS) entry which is preliminary data.</text>
</comment>
<evidence type="ECO:0000313" key="3">
    <source>
        <dbReference type="EMBL" id="RBQ10433.1"/>
    </source>
</evidence>
<reference evidence="3 4" key="1">
    <citation type="submission" date="2018-07" db="EMBL/GenBank/DDBJ databases">
        <title>A draft genome of a endophytic bacteria, a new species of Pedobacter.</title>
        <authorList>
            <person name="Zhang Z.D."/>
            <person name="Chen Z.J."/>
        </authorList>
    </citation>
    <scope>NUCLEOTIDE SEQUENCE [LARGE SCALE GENOMIC DNA]</scope>
    <source>
        <strain evidence="3 4">RS10</strain>
    </source>
</reference>
<protein>
    <submittedName>
        <fullName evidence="3">DUF1080 domain-containing protein</fullName>
    </submittedName>
</protein>
<dbReference type="EMBL" id="QNQU01000003">
    <property type="protein sequence ID" value="RBQ10433.1"/>
    <property type="molecule type" value="Genomic_DNA"/>
</dbReference>
<organism evidence="3 4">
    <name type="scientific">Pedobacter miscanthi</name>
    <dbReference type="NCBI Taxonomy" id="2259170"/>
    <lineage>
        <taxon>Bacteria</taxon>
        <taxon>Pseudomonadati</taxon>
        <taxon>Bacteroidota</taxon>
        <taxon>Sphingobacteriia</taxon>
        <taxon>Sphingobacteriales</taxon>
        <taxon>Sphingobacteriaceae</taxon>
        <taxon>Pedobacter</taxon>
    </lineage>
</organism>
<keyword evidence="1" id="KW-0732">Signal</keyword>
<dbReference type="Gene3D" id="2.60.120.560">
    <property type="entry name" value="Exo-inulinase, domain 1"/>
    <property type="match status" value="1"/>
</dbReference>
<proteinExistence type="predicted"/>
<dbReference type="AlphaFoldDB" id="A0A366LAB4"/>
<feature type="signal peptide" evidence="1">
    <location>
        <begin position="1"/>
        <end position="19"/>
    </location>
</feature>
<sequence>MKLHYILLLLITLSTSAFAQKSLFNGKNLNGWHVDVPAMDKKPDTINPFIVRNGLLVSLGTPGGHLITDKIYKNYQLTVQYRFAGKPGNCGVLVHASTPRALYGMFPKSLEVQMQHKDAGDFWCIEEDITVPDMLARRGPKENWGVNGDKLRRIKNLTDDSEKPVGEWNTMVIQCLNNEVKVWVNGTLVNYGTNCTASSGQIALQAEGSEVEFKQLDLKQIKELSK</sequence>
<dbReference type="GO" id="GO:0016787">
    <property type="term" value="F:hydrolase activity"/>
    <property type="evidence" value="ECO:0007669"/>
    <property type="project" value="InterPro"/>
</dbReference>
<dbReference type="Proteomes" id="UP000252081">
    <property type="component" value="Unassembled WGS sequence"/>
</dbReference>